<dbReference type="AlphaFoldDB" id="A0A1Y6BM49"/>
<dbReference type="GO" id="GO:0016042">
    <property type="term" value="P:lipid catabolic process"/>
    <property type="evidence" value="ECO:0007669"/>
    <property type="project" value="UniProtKB-UniRule"/>
</dbReference>
<protein>
    <submittedName>
        <fullName evidence="4">Patatin-like phospholipase</fullName>
    </submittedName>
</protein>
<evidence type="ECO:0000256" key="1">
    <source>
        <dbReference type="ARBA" id="ARBA00023098"/>
    </source>
</evidence>
<dbReference type="InterPro" id="IPR002641">
    <property type="entry name" value="PNPLA_dom"/>
</dbReference>
<dbReference type="InterPro" id="IPR016035">
    <property type="entry name" value="Acyl_Trfase/lysoPLipase"/>
</dbReference>
<evidence type="ECO:0000313" key="5">
    <source>
        <dbReference type="Proteomes" id="UP000192907"/>
    </source>
</evidence>
<feature type="active site" description="Nucleophile" evidence="2">
    <location>
        <position position="69"/>
    </location>
</feature>
<feature type="active site" description="Proton acceptor" evidence="2">
    <location>
        <position position="263"/>
    </location>
</feature>
<dbReference type="OrthoDB" id="100834at2"/>
<sequence length="717" mass="81125">MTQTIRTAIATCLLITGMAYGKQPKKGNMAIIVSGGVSLGAYQAGLLYYATETTKLNSDFDMKIFTGTSAGSVNSFLSVLETCGRPQTPDPEKSLFWETWIPNGLDQLIVAGDMTHDNIFSRRSLQQALENVRSLWEGGLPKTCDVVLGVSATRKFPKRISVTPDFSVMRTSEHFAIHIQGQGPNRLPKVSNFFFGNPNKKQVYVIYPPDPSETLDTIGSLLFASSAFPLAFPPVKIANCLLNQREFKLGCSPDEIEEDLFIDGGLFDNWPIRKAFQLSEAFLENERDSMIFGYLDINATAFPTEDEIVKEDEGSVIDNGVQLFSYVFSQARQSELYNFLIENPRLGQQIISTKSYFPRASEPLEGFFGFLEKDFRRFDFIMGMYDGMRLTRDTKPSPKHRPEDVYKGKAWSRLKCFDGFIQKGQMGDDCVGRSDEIDGNLQALYRVAIKKLYNFCLRMKKNYQTKHRICQRAVRREPLIDGQVPWLPTDVMQIDESDVNYTIRLLVQEGFQFKDLKIEESSDVLDSLKRRFYGALSEYTLTQPDEVADVVDVVRLPLIQSIQYTPVNSFIYGELGTQASAGFSGKLGSSRFPWLRWNLRLVVDGLPWTADKPGAYALAPAVGLAWEPASLTGRLFQLRIGYDLAYRFPSSDESERSKCLDDPKRTYHCYGLMALPHATLSFIERLRLSMGWTHTPSNEPLRSARAYFALGYQQYFP</sequence>
<reference evidence="5" key="1">
    <citation type="submission" date="2017-04" db="EMBL/GenBank/DDBJ databases">
        <authorList>
            <person name="Varghese N."/>
            <person name="Submissions S."/>
        </authorList>
    </citation>
    <scope>NUCLEOTIDE SEQUENCE [LARGE SCALE GENOMIC DNA]</scope>
    <source>
        <strain evidence="5">RKEM611</strain>
    </source>
</reference>
<gene>
    <name evidence="4" type="ORF">SAMN06296036_106232</name>
</gene>
<keyword evidence="5" id="KW-1185">Reference proteome</keyword>
<dbReference type="RefSeq" id="WP_132317697.1">
    <property type="nucleotide sequence ID" value="NZ_FWZT01000006.1"/>
</dbReference>
<dbReference type="EMBL" id="FWZT01000006">
    <property type="protein sequence ID" value="SMF19042.1"/>
    <property type="molecule type" value="Genomic_DNA"/>
</dbReference>
<dbReference type="PROSITE" id="PS51635">
    <property type="entry name" value="PNPLA"/>
    <property type="match status" value="1"/>
</dbReference>
<keyword evidence="1 2" id="KW-0443">Lipid metabolism</keyword>
<evidence type="ECO:0000313" key="4">
    <source>
        <dbReference type="EMBL" id="SMF19042.1"/>
    </source>
</evidence>
<organism evidence="4 5">
    <name type="scientific">Pseudobacteriovorax antillogorgiicola</name>
    <dbReference type="NCBI Taxonomy" id="1513793"/>
    <lineage>
        <taxon>Bacteria</taxon>
        <taxon>Pseudomonadati</taxon>
        <taxon>Bdellovibrionota</taxon>
        <taxon>Oligoflexia</taxon>
        <taxon>Oligoflexales</taxon>
        <taxon>Pseudobacteriovoracaceae</taxon>
        <taxon>Pseudobacteriovorax</taxon>
    </lineage>
</organism>
<accession>A0A1Y6BM49</accession>
<feature type="domain" description="PNPLA" evidence="3">
    <location>
        <begin position="31"/>
        <end position="276"/>
    </location>
</feature>
<evidence type="ECO:0000256" key="2">
    <source>
        <dbReference type="PROSITE-ProRule" id="PRU01161"/>
    </source>
</evidence>
<dbReference type="GO" id="GO:0016787">
    <property type="term" value="F:hydrolase activity"/>
    <property type="evidence" value="ECO:0007669"/>
    <property type="project" value="UniProtKB-UniRule"/>
</dbReference>
<keyword evidence="2" id="KW-0378">Hydrolase</keyword>
<dbReference type="Gene3D" id="3.40.1090.10">
    <property type="entry name" value="Cytosolic phospholipase A2 catalytic domain"/>
    <property type="match status" value="2"/>
</dbReference>
<keyword evidence="2" id="KW-0442">Lipid degradation</keyword>
<dbReference type="SUPFAM" id="SSF52151">
    <property type="entry name" value="FabD/lysophospholipase-like"/>
    <property type="match status" value="1"/>
</dbReference>
<dbReference type="STRING" id="1513793.SAMN06296036_106232"/>
<dbReference type="Proteomes" id="UP000192907">
    <property type="component" value="Unassembled WGS sequence"/>
</dbReference>
<name>A0A1Y6BM49_9BACT</name>
<feature type="short sequence motif" description="GXSXG" evidence="2">
    <location>
        <begin position="67"/>
        <end position="71"/>
    </location>
</feature>
<comment type="caution">
    <text evidence="2">Lacks conserved residue(s) required for the propagation of feature annotation.</text>
</comment>
<dbReference type="Pfam" id="PF01734">
    <property type="entry name" value="Patatin"/>
    <property type="match status" value="1"/>
</dbReference>
<evidence type="ECO:0000259" key="3">
    <source>
        <dbReference type="PROSITE" id="PS51635"/>
    </source>
</evidence>
<proteinExistence type="predicted"/>
<feature type="short sequence motif" description="DGA/G" evidence="2">
    <location>
        <begin position="263"/>
        <end position="265"/>
    </location>
</feature>